<organism evidence="1">
    <name type="scientific">uncultured virus</name>
    <dbReference type="NCBI Taxonomy" id="340016"/>
    <lineage>
        <taxon>Viruses</taxon>
        <taxon>environmental samples</taxon>
    </lineage>
</organism>
<protein>
    <submittedName>
        <fullName evidence="1">Uncharacterized protein</fullName>
    </submittedName>
</protein>
<name>D5L2K8_9VIRU</name>
<accession>D5L2K8</accession>
<proteinExistence type="predicted"/>
<evidence type="ECO:0000313" key="1">
    <source>
        <dbReference type="EMBL" id="ADE29267.1"/>
    </source>
</evidence>
<reference evidence="1" key="1">
    <citation type="journal article" date="2010" name="Environ. Microbiol.">
        <title>The metavirome of a hypersaline environment.</title>
        <authorList>
            <person name="Santos F."/>
            <person name="Yarza P."/>
            <person name="Parro V."/>
            <person name="Briones C."/>
            <person name="Anton J."/>
        </authorList>
    </citation>
    <scope>NUCLEOTIDE SEQUENCE</scope>
</reference>
<dbReference type="EMBL" id="GU735297">
    <property type="protein sequence ID" value="ADE29267.1"/>
    <property type="molecule type" value="Genomic_DNA"/>
</dbReference>
<sequence>MVSESDTMAVLPIIGNLTYREWHAIIDGLYCGVRGIGESEYSQEKHYWRAGWLIGDLYDQRIRE</sequence>